<evidence type="ECO:0000313" key="4">
    <source>
        <dbReference type="Proteomes" id="UP001162802"/>
    </source>
</evidence>
<gene>
    <name evidence="3" type="ORF">MTR65_02920</name>
</gene>
<sequence length="595" mass="62277">MADNKLNLLVKFAGVDKLSGSIKNIVGASKGGAAALKELRGQATDGKKAIKALNGEIKENGKELERVRAQLASGSMKSGLAMAERELVAAIDDANGKIREQEQQLARTNRQIDQQKKKMERVAAVQTGFTTVGAGMSKAGTALSIGVTAPVTALAASIGNLAEKSRDMQNAAAVAGVGFEEFQRGAYAAQSVGVEYDKFGDILKDTQDKIGDFTGNEGGEMSDFFENVGKKVGITAKSFEGLSGADALQLYYNTLVKANVSQAEMVTYMESVADEGSKLMPILANNGEKMRELGASANVLSQTDAQGLQRYNDSMQELGNAAQGVQIALANSGLIDAMVWLAEKGTEAADWFGTLSPAAQKLSVGIGLVLAVAGPLLVGLGMVVSAASTLAPILVGITGVIAGIPLLIGLAVAAFVALGVAIYANWDSIVAGVQSGWETVKSYFSSMPEWMQNIGSMMMTGLLAAINPLALGAKLISMAKNGITAFKDYLGIHSPSRLMMEMGGHITDGLGMGVDQGAGRAQQSMRSLAGGMVGAGARQLAPSAPRPRQAVAPAQYHFHIKQAAGEDSESLARRVAELVEKAKRQKRLRSQEDDY</sequence>
<comment type="caution">
    <text evidence="3">The sequence shown here is derived from an EMBL/GenBank/DDBJ whole genome shotgun (WGS) entry which is preliminary data.</text>
</comment>
<keyword evidence="2" id="KW-1133">Transmembrane helix</keyword>
<evidence type="ECO:0000256" key="2">
    <source>
        <dbReference type="SAM" id="Phobius"/>
    </source>
</evidence>
<accession>A0ABT0A8V2</accession>
<organism evidence="3 4">
    <name type="scientific">Novosphingobium mangrovi</name>
    <name type="common">ex Hu et al. 2023</name>
    <dbReference type="NCBI Taxonomy" id="2930094"/>
    <lineage>
        <taxon>Bacteria</taxon>
        <taxon>Pseudomonadati</taxon>
        <taxon>Pseudomonadota</taxon>
        <taxon>Alphaproteobacteria</taxon>
        <taxon>Sphingomonadales</taxon>
        <taxon>Sphingomonadaceae</taxon>
        <taxon>Novosphingobium</taxon>
    </lineage>
</organism>
<proteinExistence type="predicted"/>
<name>A0ABT0A8V2_9SPHN</name>
<evidence type="ECO:0000256" key="1">
    <source>
        <dbReference type="SAM" id="Coils"/>
    </source>
</evidence>
<dbReference type="RefSeq" id="WP_243796872.1">
    <property type="nucleotide sequence ID" value="NZ_JALHAT010000003.1"/>
</dbReference>
<evidence type="ECO:0008006" key="5">
    <source>
        <dbReference type="Google" id="ProtNLM"/>
    </source>
</evidence>
<keyword evidence="1" id="KW-0175">Coiled coil</keyword>
<feature type="transmembrane region" description="Helical" evidence="2">
    <location>
        <begin position="362"/>
        <end position="384"/>
    </location>
</feature>
<reference evidence="3" key="1">
    <citation type="submission" date="2022-03" db="EMBL/GenBank/DDBJ databases">
        <title>Identification of a novel bacterium isolated from mangrove sediments.</title>
        <authorList>
            <person name="Pan X."/>
        </authorList>
    </citation>
    <scope>NUCLEOTIDE SEQUENCE</scope>
    <source>
        <strain evidence="3">B2637</strain>
    </source>
</reference>
<dbReference type="Proteomes" id="UP001162802">
    <property type="component" value="Unassembled WGS sequence"/>
</dbReference>
<keyword evidence="4" id="KW-1185">Reference proteome</keyword>
<feature type="transmembrane region" description="Helical" evidence="2">
    <location>
        <begin position="391"/>
        <end position="424"/>
    </location>
</feature>
<evidence type="ECO:0000313" key="3">
    <source>
        <dbReference type="EMBL" id="MCJ1959633.1"/>
    </source>
</evidence>
<protein>
    <recommendedName>
        <fullName evidence="5">Phage tail tape measure protein</fullName>
    </recommendedName>
</protein>
<keyword evidence="2" id="KW-0812">Transmembrane</keyword>
<dbReference type="Gene3D" id="1.10.287.1490">
    <property type="match status" value="1"/>
</dbReference>
<keyword evidence="2" id="KW-0472">Membrane</keyword>
<feature type="coiled-coil region" evidence="1">
    <location>
        <begin position="50"/>
        <end position="125"/>
    </location>
</feature>
<feature type="transmembrane region" description="Helical" evidence="2">
    <location>
        <begin position="450"/>
        <end position="471"/>
    </location>
</feature>
<dbReference type="EMBL" id="JALHAT010000003">
    <property type="protein sequence ID" value="MCJ1959633.1"/>
    <property type="molecule type" value="Genomic_DNA"/>
</dbReference>